<accession>A0A9W6GVZ9</accession>
<sequence length="178" mass="19501">MDHGAAVQTEAIGAQDFPAAAILGEGLPEEANRLLHAAAMSYDEDDVALKHLMAARLLAPTHPATLIGLYRFYFYKGRLAEALAIARTCLTRAAIDHSLPLDWRLVRPSDAAFGDYDAIGPRFFMFSLKGYAYLNMRLGELAESAAAIDKLLELDPKDKVGAQVLRDVLERKGLEDVD</sequence>
<evidence type="ECO:0008006" key="3">
    <source>
        <dbReference type="Google" id="ProtNLM"/>
    </source>
</evidence>
<protein>
    <recommendedName>
        <fullName evidence="3">Tetratricopeptide repeat protein</fullName>
    </recommendedName>
</protein>
<proteinExistence type="predicted"/>
<comment type="caution">
    <text evidence="1">The sequence shown here is derived from an EMBL/GenBank/DDBJ whole genome shotgun (WGS) entry which is preliminary data.</text>
</comment>
<dbReference type="Gene3D" id="1.25.40.10">
    <property type="entry name" value="Tetratricopeptide repeat domain"/>
    <property type="match status" value="1"/>
</dbReference>
<dbReference type="SUPFAM" id="SSF48452">
    <property type="entry name" value="TPR-like"/>
    <property type="match status" value="1"/>
</dbReference>
<dbReference type="InterPro" id="IPR011990">
    <property type="entry name" value="TPR-like_helical_dom_sf"/>
</dbReference>
<organism evidence="1 2">
    <name type="scientific">Methylocystis echinoides</name>
    <dbReference type="NCBI Taxonomy" id="29468"/>
    <lineage>
        <taxon>Bacteria</taxon>
        <taxon>Pseudomonadati</taxon>
        <taxon>Pseudomonadota</taxon>
        <taxon>Alphaproteobacteria</taxon>
        <taxon>Hyphomicrobiales</taxon>
        <taxon>Methylocystaceae</taxon>
        <taxon>Methylocystis</taxon>
    </lineage>
</organism>
<reference evidence="1" key="1">
    <citation type="journal article" date="2023" name="Int. J. Syst. Evol. Microbiol.">
        <title>Methylocystis iwaonis sp. nov., a type II methane-oxidizing bacterium from surface soil of a rice paddy field in Japan, and emended description of the genus Methylocystis (ex Whittenbury et al. 1970) Bowman et al. 1993.</title>
        <authorList>
            <person name="Kaise H."/>
            <person name="Sawadogo J.B."/>
            <person name="Alam M.S."/>
            <person name="Ueno C."/>
            <person name="Dianou D."/>
            <person name="Shinjo R."/>
            <person name="Asakawa S."/>
        </authorList>
    </citation>
    <scope>NUCLEOTIDE SEQUENCE</scope>
    <source>
        <strain evidence="1">LMG27198</strain>
    </source>
</reference>
<keyword evidence="2" id="KW-1185">Reference proteome</keyword>
<gene>
    <name evidence="1" type="ORF">LMG27198_30690</name>
</gene>
<evidence type="ECO:0000313" key="1">
    <source>
        <dbReference type="EMBL" id="GLI94077.1"/>
    </source>
</evidence>
<name>A0A9W6GVZ9_9HYPH</name>
<dbReference type="EMBL" id="BSEC01000001">
    <property type="protein sequence ID" value="GLI94077.1"/>
    <property type="molecule type" value="Genomic_DNA"/>
</dbReference>
<dbReference type="Proteomes" id="UP001144323">
    <property type="component" value="Unassembled WGS sequence"/>
</dbReference>
<evidence type="ECO:0000313" key="2">
    <source>
        <dbReference type="Proteomes" id="UP001144323"/>
    </source>
</evidence>
<dbReference type="AlphaFoldDB" id="A0A9W6GVZ9"/>
<dbReference type="RefSeq" id="WP_281804098.1">
    <property type="nucleotide sequence ID" value="NZ_BSEC01000001.1"/>
</dbReference>